<dbReference type="GO" id="GO:0046872">
    <property type="term" value="F:metal ion binding"/>
    <property type="evidence" value="ECO:0007669"/>
    <property type="project" value="UniProtKB-KW"/>
</dbReference>
<reference evidence="7" key="1">
    <citation type="submission" date="2023-12" db="EMBL/GenBank/DDBJ databases">
        <title>Genome assembly of Anisodus tanguticus.</title>
        <authorList>
            <person name="Wang Y.-J."/>
        </authorList>
    </citation>
    <scope>NUCLEOTIDE SEQUENCE</scope>
    <source>
        <strain evidence="7">KB-2021</strain>
        <tissue evidence="7">Leaf</tissue>
    </source>
</reference>
<evidence type="ECO:0000256" key="2">
    <source>
        <dbReference type="ARBA" id="ARBA00022617"/>
    </source>
</evidence>
<protein>
    <submittedName>
        <fullName evidence="7">Uncharacterized protein</fullName>
    </submittedName>
</protein>
<evidence type="ECO:0000313" key="8">
    <source>
        <dbReference type="Proteomes" id="UP001291623"/>
    </source>
</evidence>
<dbReference type="InterPro" id="IPR044203">
    <property type="entry name" value="GlbO/GLB3-like"/>
</dbReference>
<evidence type="ECO:0000256" key="6">
    <source>
        <dbReference type="ARBA" id="ARBA00034496"/>
    </source>
</evidence>
<comment type="similarity">
    <text evidence="6">Belongs to the truncated hemoglobin family. Group II subfamily.</text>
</comment>
<dbReference type="GO" id="GO:0005344">
    <property type="term" value="F:oxygen carrier activity"/>
    <property type="evidence" value="ECO:0007669"/>
    <property type="project" value="UniProtKB-KW"/>
</dbReference>
<name>A0AAE1S9K7_9SOLA</name>
<dbReference type="AlphaFoldDB" id="A0AAE1S9K7"/>
<keyword evidence="1" id="KW-0813">Transport</keyword>
<evidence type="ECO:0000256" key="1">
    <source>
        <dbReference type="ARBA" id="ARBA00022448"/>
    </source>
</evidence>
<dbReference type="EMBL" id="JAVYJV010000008">
    <property type="protein sequence ID" value="KAK4364941.1"/>
    <property type="molecule type" value="Genomic_DNA"/>
</dbReference>
<dbReference type="SUPFAM" id="SSF46458">
    <property type="entry name" value="Globin-like"/>
    <property type="match status" value="1"/>
</dbReference>
<evidence type="ECO:0000256" key="3">
    <source>
        <dbReference type="ARBA" id="ARBA00022621"/>
    </source>
</evidence>
<proteinExistence type="inferred from homology"/>
<evidence type="ECO:0000256" key="4">
    <source>
        <dbReference type="ARBA" id="ARBA00022723"/>
    </source>
</evidence>
<keyword evidence="4" id="KW-0479">Metal-binding</keyword>
<evidence type="ECO:0000256" key="5">
    <source>
        <dbReference type="ARBA" id="ARBA00023004"/>
    </source>
</evidence>
<dbReference type="Gene3D" id="1.10.490.10">
    <property type="entry name" value="Globins"/>
    <property type="match status" value="1"/>
</dbReference>
<dbReference type="PANTHER" id="PTHR47366">
    <property type="entry name" value="TWO-ON-TWO HEMOGLOBIN-3"/>
    <property type="match status" value="1"/>
</dbReference>
<keyword evidence="3" id="KW-0561">Oxygen transport</keyword>
<dbReference type="InterPro" id="IPR001486">
    <property type="entry name" value="Hemoglobin_trunc"/>
</dbReference>
<keyword evidence="2" id="KW-0349">Heme</keyword>
<dbReference type="Proteomes" id="UP001291623">
    <property type="component" value="Unassembled WGS sequence"/>
</dbReference>
<dbReference type="InterPro" id="IPR012292">
    <property type="entry name" value="Globin/Proto"/>
</dbReference>
<keyword evidence="8" id="KW-1185">Reference proteome</keyword>
<comment type="caution">
    <text evidence="7">The sequence shown here is derived from an EMBL/GenBank/DDBJ whole genome shotgun (WGS) entry which is preliminary data.</text>
</comment>
<dbReference type="PANTHER" id="PTHR47366:SF1">
    <property type="entry name" value="TWO-ON-TWO HEMOGLOBIN-3"/>
    <property type="match status" value="1"/>
</dbReference>
<sequence>MMMRKSGSGPFSLVQVKKMPLGINMSSLYREWGLLCSHRGEQTGQVNYENFPFNDDISGDSQSVDKSPLLDLLVSVKHKSFLGLSFLLGLPAGHPALIGRHRPFPVTHKAAERWLQHMQQALDNVTDIDKDSKIKMNFFRHTAFFLVAGDELKNQNEGIACKHTANKPAAE</sequence>
<dbReference type="InterPro" id="IPR009050">
    <property type="entry name" value="Globin-like_sf"/>
</dbReference>
<accession>A0AAE1S9K7</accession>
<dbReference type="GO" id="GO:0019825">
    <property type="term" value="F:oxygen binding"/>
    <property type="evidence" value="ECO:0007669"/>
    <property type="project" value="InterPro"/>
</dbReference>
<dbReference type="Pfam" id="PF01152">
    <property type="entry name" value="Bac_globin"/>
    <property type="match status" value="1"/>
</dbReference>
<organism evidence="7 8">
    <name type="scientific">Anisodus tanguticus</name>
    <dbReference type="NCBI Taxonomy" id="243964"/>
    <lineage>
        <taxon>Eukaryota</taxon>
        <taxon>Viridiplantae</taxon>
        <taxon>Streptophyta</taxon>
        <taxon>Embryophyta</taxon>
        <taxon>Tracheophyta</taxon>
        <taxon>Spermatophyta</taxon>
        <taxon>Magnoliopsida</taxon>
        <taxon>eudicotyledons</taxon>
        <taxon>Gunneridae</taxon>
        <taxon>Pentapetalae</taxon>
        <taxon>asterids</taxon>
        <taxon>lamiids</taxon>
        <taxon>Solanales</taxon>
        <taxon>Solanaceae</taxon>
        <taxon>Solanoideae</taxon>
        <taxon>Hyoscyameae</taxon>
        <taxon>Anisodus</taxon>
    </lineage>
</organism>
<evidence type="ECO:0000313" key="7">
    <source>
        <dbReference type="EMBL" id="KAK4364941.1"/>
    </source>
</evidence>
<keyword evidence="5" id="KW-0408">Iron</keyword>
<gene>
    <name evidence="7" type="ORF">RND71_016299</name>
</gene>
<dbReference type="GO" id="GO:0020037">
    <property type="term" value="F:heme binding"/>
    <property type="evidence" value="ECO:0007669"/>
    <property type="project" value="InterPro"/>
</dbReference>